<feature type="compositionally biased region" description="Pro residues" evidence="1">
    <location>
        <begin position="250"/>
        <end position="260"/>
    </location>
</feature>
<evidence type="ECO:0000256" key="1">
    <source>
        <dbReference type="SAM" id="MobiDB-lite"/>
    </source>
</evidence>
<protein>
    <submittedName>
        <fullName evidence="2">Uncharacterized protein</fullName>
    </submittedName>
</protein>
<dbReference type="AlphaFoldDB" id="A0A6A5ZNN8"/>
<organism evidence="2 3">
    <name type="scientific">Lophiotrema nucula</name>
    <dbReference type="NCBI Taxonomy" id="690887"/>
    <lineage>
        <taxon>Eukaryota</taxon>
        <taxon>Fungi</taxon>
        <taxon>Dikarya</taxon>
        <taxon>Ascomycota</taxon>
        <taxon>Pezizomycotina</taxon>
        <taxon>Dothideomycetes</taxon>
        <taxon>Pleosporomycetidae</taxon>
        <taxon>Pleosporales</taxon>
        <taxon>Lophiotremataceae</taxon>
        <taxon>Lophiotrema</taxon>
    </lineage>
</organism>
<reference evidence="2" key="1">
    <citation type="journal article" date="2020" name="Stud. Mycol.">
        <title>101 Dothideomycetes genomes: a test case for predicting lifestyles and emergence of pathogens.</title>
        <authorList>
            <person name="Haridas S."/>
            <person name="Albert R."/>
            <person name="Binder M."/>
            <person name="Bloem J."/>
            <person name="Labutti K."/>
            <person name="Salamov A."/>
            <person name="Andreopoulos B."/>
            <person name="Baker S."/>
            <person name="Barry K."/>
            <person name="Bills G."/>
            <person name="Bluhm B."/>
            <person name="Cannon C."/>
            <person name="Castanera R."/>
            <person name="Culley D."/>
            <person name="Daum C."/>
            <person name="Ezra D."/>
            <person name="Gonzalez J."/>
            <person name="Henrissat B."/>
            <person name="Kuo A."/>
            <person name="Liang C."/>
            <person name="Lipzen A."/>
            <person name="Lutzoni F."/>
            <person name="Magnuson J."/>
            <person name="Mondo S."/>
            <person name="Nolan M."/>
            <person name="Ohm R."/>
            <person name="Pangilinan J."/>
            <person name="Park H.-J."/>
            <person name="Ramirez L."/>
            <person name="Alfaro M."/>
            <person name="Sun H."/>
            <person name="Tritt A."/>
            <person name="Yoshinaga Y."/>
            <person name="Zwiers L.-H."/>
            <person name="Turgeon B."/>
            <person name="Goodwin S."/>
            <person name="Spatafora J."/>
            <person name="Crous P."/>
            <person name="Grigoriev I."/>
        </authorList>
    </citation>
    <scope>NUCLEOTIDE SEQUENCE</scope>
    <source>
        <strain evidence="2">CBS 627.86</strain>
    </source>
</reference>
<feature type="region of interest" description="Disordered" evidence="1">
    <location>
        <begin position="228"/>
        <end position="275"/>
    </location>
</feature>
<proteinExistence type="predicted"/>
<dbReference type="Proteomes" id="UP000799770">
    <property type="component" value="Unassembled WGS sequence"/>
</dbReference>
<feature type="region of interest" description="Disordered" evidence="1">
    <location>
        <begin position="295"/>
        <end position="322"/>
    </location>
</feature>
<name>A0A6A5ZNN8_9PLEO</name>
<feature type="compositionally biased region" description="Basic residues" evidence="1">
    <location>
        <begin position="131"/>
        <end position="145"/>
    </location>
</feature>
<gene>
    <name evidence="2" type="ORF">BDV96DRAFT_594495</name>
</gene>
<accession>A0A6A5ZNN8</accession>
<sequence length="446" mass="49722">MLPSAHLLTAPTSLANYKPEDISATALSLFSSTVLLLQVERDLTQEEERMAQPYPRPRSRNDDSDLWFSMPSSARREEEQIRGPEQSAYQATSSRHTSQRSASPSRFPSIPLISTTTAVNKPLPPSPESPKRRRKPASLRSLLRRRPSDQIDPSHLQPEPYQHQRAASTNGSLSPDPYQYYYQQQSSRSMPSSPAEYHQTSDRAVPLIRAASAAANFAEPLSPLSPMNIYFEPQPPRARRTFPESSTPLSPTPNQSPPAQPNRQRPNTWMSPTEPFQDASEFHLFAEATAGLPDGLTFDGISPTSPPHLQPSLFSRGRQNDRIPIPLQHPSAVQSSQPHPMGGWQSMGYDYVPSSTAETSQSSLVSSSALPRPSSYQQSQLSPRINAINMELERLGLSDEEDVPEDELPDYAQSQAEMSAKRRQEATARARELEARWTNSRSWRSG</sequence>
<feature type="region of interest" description="Disordered" evidence="1">
    <location>
        <begin position="413"/>
        <end position="446"/>
    </location>
</feature>
<feature type="compositionally biased region" description="Basic and acidic residues" evidence="1">
    <location>
        <begin position="419"/>
        <end position="435"/>
    </location>
</feature>
<evidence type="ECO:0000313" key="3">
    <source>
        <dbReference type="Proteomes" id="UP000799770"/>
    </source>
</evidence>
<feature type="region of interest" description="Disordered" evidence="1">
    <location>
        <begin position="47"/>
        <end position="201"/>
    </location>
</feature>
<feature type="compositionally biased region" description="Low complexity" evidence="1">
    <location>
        <begin position="360"/>
        <end position="375"/>
    </location>
</feature>
<dbReference type="OrthoDB" id="3795041at2759"/>
<evidence type="ECO:0000313" key="2">
    <source>
        <dbReference type="EMBL" id="KAF2121282.1"/>
    </source>
</evidence>
<feature type="compositionally biased region" description="Polar residues" evidence="1">
    <location>
        <begin position="87"/>
        <end position="119"/>
    </location>
</feature>
<feature type="compositionally biased region" description="Polar residues" evidence="1">
    <location>
        <begin position="437"/>
        <end position="446"/>
    </location>
</feature>
<feature type="compositionally biased region" description="Polar residues" evidence="1">
    <location>
        <begin position="261"/>
        <end position="271"/>
    </location>
</feature>
<keyword evidence="3" id="KW-1185">Reference proteome</keyword>
<feature type="region of interest" description="Disordered" evidence="1">
    <location>
        <begin position="360"/>
        <end position="382"/>
    </location>
</feature>
<feature type="compositionally biased region" description="Low complexity" evidence="1">
    <location>
        <begin position="172"/>
        <end position="194"/>
    </location>
</feature>
<dbReference type="EMBL" id="ML977312">
    <property type="protein sequence ID" value="KAF2121282.1"/>
    <property type="molecule type" value="Genomic_DNA"/>
</dbReference>